<sequence length="169" mass="19407">MVFIGLTADSETPVSSSTQFLEKLKGVSLLPNDVMVYFYVTPLLTSIPKDLAVETIELLFENNYNETKKSLRHAQIIQLLKICLKTYFTLDGRIYGQVKGTPVGSPISGLIYESVMQQLKSLVIQNHRLQLWARYVDDTFTIIEWDQMLAFKENLNAIFPDMQFTMEEE</sequence>
<gene>
    <name evidence="2" type="ORF">SSLN_LOCUS4827</name>
</gene>
<proteinExistence type="predicted"/>
<evidence type="ECO:0000313" key="4">
    <source>
        <dbReference type="WBParaSite" id="SSLN_0000498201-mRNA-1"/>
    </source>
</evidence>
<reference evidence="4" key="1">
    <citation type="submission" date="2016-06" db="UniProtKB">
        <authorList>
            <consortium name="WormBaseParasite"/>
        </authorList>
    </citation>
    <scope>IDENTIFICATION</scope>
</reference>
<dbReference type="AlphaFoldDB" id="A0A183SKS9"/>
<dbReference type="InterPro" id="IPR000477">
    <property type="entry name" value="RT_dom"/>
</dbReference>
<evidence type="ECO:0000259" key="1">
    <source>
        <dbReference type="PROSITE" id="PS50878"/>
    </source>
</evidence>
<keyword evidence="3" id="KW-1185">Reference proteome</keyword>
<reference evidence="2 3" key="2">
    <citation type="submission" date="2018-11" db="EMBL/GenBank/DDBJ databases">
        <authorList>
            <consortium name="Pathogen Informatics"/>
        </authorList>
    </citation>
    <scope>NUCLEOTIDE SEQUENCE [LARGE SCALE GENOMIC DNA]</scope>
    <source>
        <strain evidence="2 3">NST_G2</strain>
    </source>
</reference>
<name>A0A183SKS9_SCHSO</name>
<dbReference type="PANTHER" id="PTHR21301:SF10">
    <property type="entry name" value="REVERSE TRANSCRIPTASE DOMAIN-CONTAINING PROTEIN"/>
    <property type="match status" value="1"/>
</dbReference>
<accession>A0A183SKS9</accession>
<organism evidence="4">
    <name type="scientific">Schistocephalus solidus</name>
    <name type="common">Tapeworm</name>
    <dbReference type="NCBI Taxonomy" id="70667"/>
    <lineage>
        <taxon>Eukaryota</taxon>
        <taxon>Metazoa</taxon>
        <taxon>Spiralia</taxon>
        <taxon>Lophotrochozoa</taxon>
        <taxon>Platyhelminthes</taxon>
        <taxon>Cestoda</taxon>
        <taxon>Eucestoda</taxon>
        <taxon>Diphyllobothriidea</taxon>
        <taxon>Diphyllobothriidae</taxon>
        <taxon>Schistocephalus</taxon>
    </lineage>
</organism>
<dbReference type="OrthoDB" id="6248080at2759"/>
<evidence type="ECO:0000313" key="3">
    <source>
        <dbReference type="Proteomes" id="UP000275846"/>
    </source>
</evidence>
<dbReference type="EMBL" id="UYSU01033013">
    <property type="protein sequence ID" value="VDL91212.1"/>
    <property type="molecule type" value="Genomic_DNA"/>
</dbReference>
<dbReference type="PANTHER" id="PTHR21301">
    <property type="entry name" value="REVERSE TRANSCRIPTASE"/>
    <property type="match status" value="1"/>
</dbReference>
<dbReference type="Proteomes" id="UP000275846">
    <property type="component" value="Unassembled WGS sequence"/>
</dbReference>
<feature type="domain" description="Reverse transcriptase" evidence="1">
    <location>
        <begin position="1"/>
        <end position="169"/>
    </location>
</feature>
<evidence type="ECO:0000313" key="2">
    <source>
        <dbReference type="EMBL" id="VDL91212.1"/>
    </source>
</evidence>
<dbReference type="WBParaSite" id="SSLN_0000498201-mRNA-1">
    <property type="protein sequence ID" value="SSLN_0000498201-mRNA-1"/>
    <property type="gene ID" value="SSLN_0000498201"/>
</dbReference>
<dbReference type="PROSITE" id="PS50878">
    <property type="entry name" value="RT_POL"/>
    <property type="match status" value="1"/>
</dbReference>
<protein>
    <submittedName>
        <fullName evidence="4">Reverse transcriptase domain-containing protein</fullName>
    </submittedName>
</protein>